<dbReference type="AlphaFoldDB" id="A0A9K3PMV7"/>
<keyword evidence="5" id="KW-0862">Zinc</keyword>
<dbReference type="GO" id="GO:0008270">
    <property type="term" value="F:zinc ion binding"/>
    <property type="evidence" value="ECO:0007669"/>
    <property type="project" value="UniProtKB-KW"/>
</dbReference>
<keyword evidence="4 8" id="KW-0863">Zinc-finger</keyword>
<reference evidence="11" key="2">
    <citation type="submission" date="2021-04" db="EMBL/GenBank/DDBJ databases">
        <authorList>
            <person name="Podell S."/>
        </authorList>
    </citation>
    <scope>NUCLEOTIDE SEQUENCE</scope>
    <source>
        <strain evidence="11">Hildebrandi</strain>
    </source>
</reference>
<accession>A0A9K3PMV7</accession>
<evidence type="ECO:0000256" key="9">
    <source>
        <dbReference type="SAM" id="Phobius"/>
    </source>
</evidence>
<dbReference type="PANTHER" id="PTHR46539:SF1">
    <property type="entry name" value="E3 UBIQUITIN-PROTEIN LIGASE ATL42"/>
    <property type="match status" value="1"/>
</dbReference>
<feature type="transmembrane region" description="Helical" evidence="9">
    <location>
        <begin position="47"/>
        <end position="64"/>
    </location>
</feature>
<keyword evidence="2 9" id="KW-0812">Transmembrane</keyword>
<keyword evidence="3" id="KW-0479">Metal-binding</keyword>
<dbReference type="OrthoDB" id="48923at2759"/>
<protein>
    <submittedName>
        <fullName evidence="11">Ring finger domain containing protein</fullName>
    </submittedName>
</protein>
<dbReference type="PANTHER" id="PTHR46539">
    <property type="entry name" value="E3 UBIQUITIN-PROTEIN LIGASE ATL42"/>
    <property type="match status" value="1"/>
</dbReference>
<dbReference type="Proteomes" id="UP000693970">
    <property type="component" value="Unassembled WGS sequence"/>
</dbReference>
<comment type="caution">
    <text evidence="11">The sequence shown here is derived from an EMBL/GenBank/DDBJ whole genome shotgun (WGS) entry which is preliminary data.</text>
</comment>
<dbReference type="PROSITE" id="PS50089">
    <property type="entry name" value="ZF_RING_2"/>
    <property type="match status" value="1"/>
</dbReference>
<sequence length="184" mass="20890">MHYAFRSNHDSSFLSILCMSGLVSIFGAISAFALTLLAVYGIGGMELVFSVGFVCFFGLVRLLLPSWLRPTSDQYDPSLWEDKLTENLAVETFALQENDERVFSSSCCPICLYSFLPTDKISLPVTCQHAYHTDCLNMWLQKSQTCPYCRQDLTRKENDELQYSKIRKNGCWGVFEGILESMCL</sequence>
<dbReference type="InterPro" id="IPR001841">
    <property type="entry name" value="Znf_RING"/>
</dbReference>
<organism evidence="11 12">
    <name type="scientific">Nitzschia inconspicua</name>
    <dbReference type="NCBI Taxonomy" id="303405"/>
    <lineage>
        <taxon>Eukaryota</taxon>
        <taxon>Sar</taxon>
        <taxon>Stramenopiles</taxon>
        <taxon>Ochrophyta</taxon>
        <taxon>Bacillariophyta</taxon>
        <taxon>Bacillariophyceae</taxon>
        <taxon>Bacillariophycidae</taxon>
        <taxon>Bacillariales</taxon>
        <taxon>Bacillariaceae</taxon>
        <taxon>Nitzschia</taxon>
    </lineage>
</organism>
<name>A0A9K3PMV7_9STRA</name>
<dbReference type="GO" id="GO:0016020">
    <property type="term" value="C:membrane"/>
    <property type="evidence" value="ECO:0007669"/>
    <property type="project" value="UniProtKB-SubCell"/>
</dbReference>
<evidence type="ECO:0000256" key="8">
    <source>
        <dbReference type="PROSITE-ProRule" id="PRU00175"/>
    </source>
</evidence>
<comment type="subcellular location">
    <subcellularLocation>
        <location evidence="1">Membrane</location>
    </subcellularLocation>
</comment>
<keyword evidence="7 9" id="KW-0472">Membrane</keyword>
<evidence type="ECO:0000256" key="1">
    <source>
        <dbReference type="ARBA" id="ARBA00004370"/>
    </source>
</evidence>
<dbReference type="Pfam" id="PF13639">
    <property type="entry name" value="zf-RING_2"/>
    <property type="match status" value="1"/>
</dbReference>
<evidence type="ECO:0000256" key="6">
    <source>
        <dbReference type="ARBA" id="ARBA00022989"/>
    </source>
</evidence>
<dbReference type="EMBL" id="JAGRRH010000017">
    <property type="protein sequence ID" value="KAG7353305.1"/>
    <property type="molecule type" value="Genomic_DNA"/>
</dbReference>
<keyword evidence="6 9" id="KW-1133">Transmembrane helix</keyword>
<evidence type="ECO:0000256" key="4">
    <source>
        <dbReference type="ARBA" id="ARBA00022771"/>
    </source>
</evidence>
<evidence type="ECO:0000256" key="2">
    <source>
        <dbReference type="ARBA" id="ARBA00022692"/>
    </source>
</evidence>
<evidence type="ECO:0000259" key="10">
    <source>
        <dbReference type="PROSITE" id="PS50089"/>
    </source>
</evidence>
<feature type="transmembrane region" description="Helical" evidence="9">
    <location>
        <begin position="12"/>
        <end position="41"/>
    </location>
</feature>
<reference evidence="11" key="1">
    <citation type="journal article" date="2021" name="Sci. Rep.">
        <title>Diploid genomic architecture of Nitzschia inconspicua, an elite biomass production diatom.</title>
        <authorList>
            <person name="Oliver A."/>
            <person name="Podell S."/>
            <person name="Pinowska A."/>
            <person name="Traller J.C."/>
            <person name="Smith S.R."/>
            <person name="McClure R."/>
            <person name="Beliaev A."/>
            <person name="Bohutskyi P."/>
            <person name="Hill E.A."/>
            <person name="Rabines A."/>
            <person name="Zheng H."/>
            <person name="Allen L.Z."/>
            <person name="Kuo A."/>
            <person name="Grigoriev I.V."/>
            <person name="Allen A.E."/>
            <person name="Hazlebeck D."/>
            <person name="Allen E.E."/>
        </authorList>
    </citation>
    <scope>NUCLEOTIDE SEQUENCE</scope>
    <source>
        <strain evidence="11">Hildebrandi</strain>
    </source>
</reference>
<evidence type="ECO:0000313" key="11">
    <source>
        <dbReference type="EMBL" id="KAG7353305.1"/>
    </source>
</evidence>
<evidence type="ECO:0000256" key="7">
    <source>
        <dbReference type="ARBA" id="ARBA00023136"/>
    </source>
</evidence>
<evidence type="ECO:0000313" key="12">
    <source>
        <dbReference type="Proteomes" id="UP000693970"/>
    </source>
</evidence>
<evidence type="ECO:0000256" key="3">
    <source>
        <dbReference type="ARBA" id="ARBA00022723"/>
    </source>
</evidence>
<evidence type="ECO:0000256" key="5">
    <source>
        <dbReference type="ARBA" id="ARBA00022833"/>
    </source>
</evidence>
<dbReference type="SMART" id="SM00184">
    <property type="entry name" value="RING"/>
    <property type="match status" value="1"/>
</dbReference>
<gene>
    <name evidence="11" type="ORF">IV203_009354</name>
</gene>
<keyword evidence="12" id="KW-1185">Reference proteome</keyword>
<proteinExistence type="predicted"/>
<feature type="domain" description="RING-type" evidence="10">
    <location>
        <begin position="108"/>
        <end position="150"/>
    </location>
</feature>